<keyword evidence="8 11" id="KW-0472">Membrane</keyword>
<evidence type="ECO:0000313" key="14">
    <source>
        <dbReference type="Proteomes" id="UP000199035"/>
    </source>
</evidence>
<keyword evidence="14" id="KW-1185">Reference proteome</keyword>
<evidence type="ECO:0000259" key="12">
    <source>
        <dbReference type="Pfam" id="PF12019"/>
    </source>
</evidence>
<dbReference type="STRING" id="595670.SAMN05421643_10885"/>
<dbReference type="InterPro" id="IPR045584">
    <property type="entry name" value="Pilin-like"/>
</dbReference>
<proteinExistence type="inferred from homology"/>
<dbReference type="PROSITE" id="PS00409">
    <property type="entry name" value="PROKAR_NTER_METHYL"/>
    <property type="match status" value="1"/>
</dbReference>
<dbReference type="AlphaFoldDB" id="A0A1H3J8H4"/>
<evidence type="ECO:0000256" key="2">
    <source>
        <dbReference type="ARBA" id="ARBA00021549"/>
    </source>
</evidence>
<keyword evidence="7 11" id="KW-1133">Transmembrane helix</keyword>
<gene>
    <name evidence="13" type="ORF">SAMN05421643_10885</name>
</gene>
<name>A0A1H3J8H4_9GAMM</name>
<reference evidence="14" key="1">
    <citation type="submission" date="2016-10" db="EMBL/GenBank/DDBJ databases">
        <authorList>
            <person name="Varghese N."/>
            <person name="Submissions S."/>
        </authorList>
    </citation>
    <scope>NUCLEOTIDE SEQUENCE [LARGE SCALE GENOMIC DNA]</scope>
    <source>
        <strain evidence="14">ANC 5109</strain>
    </source>
</reference>
<dbReference type="Proteomes" id="UP000199035">
    <property type="component" value="Unassembled WGS sequence"/>
</dbReference>
<dbReference type="SUPFAM" id="SSF54523">
    <property type="entry name" value="Pili subunits"/>
    <property type="match status" value="1"/>
</dbReference>
<dbReference type="NCBIfam" id="TIGR02532">
    <property type="entry name" value="IV_pilin_GFxxxE"/>
    <property type="match status" value="1"/>
</dbReference>
<evidence type="ECO:0000313" key="13">
    <source>
        <dbReference type="EMBL" id="SDY35869.1"/>
    </source>
</evidence>
<keyword evidence="4" id="KW-0488">Methylation</keyword>
<dbReference type="InterPro" id="IPR012902">
    <property type="entry name" value="N_methyl_site"/>
</dbReference>
<evidence type="ECO:0000256" key="7">
    <source>
        <dbReference type="ARBA" id="ARBA00022989"/>
    </source>
</evidence>
<dbReference type="GO" id="GO:0015627">
    <property type="term" value="C:type II protein secretion system complex"/>
    <property type="evidence" value="ECO:0007669"/>
    <property type="project" value="InterPro"/>
</dbReference>
<evidence type="ECO:0000256" key="5">
    <source>
        <dbReference type="ARBA" id="ARBA00022519"/>
    </source>
</evidence>
<dbReference type="Pfam" id="PF12019">
    <property type="entry name" value="GspH"/>
    <property type="match status" value="1"/>
</dbReference>
<evidence type="ECO:0000256" key="6">
    <source>
        <dbReference type="ARBA" id="ARBA00022692"/>
    </source>
</evidence>
<sequence length="165" mass="17821">MQQTKKNQGFTLIELMVTVAIMAIIATMAAPSFGDMLTKQNLKTTTYNMRDTLKEARSRAMLNRNETIVCTSMNKSAVVVTEAGCGAVLTNYSTTMKESLKKDSVFIVNVDKKVNLKTTSDDSFVFSPRGNLDSSKEITFCSSAGSYILTVGISGTVEISQGAAC</sequence>
<evidence type="ECO:0000256" key="11">
    <source>
        <dbReference type="SAM" id="Phobius"/>
    </source>
</evidence>
<evidence type="ECO:0000256" key="9">
    <source>
        <dbReference type="ARBA" id="ARBA00025772"/>
    </source>
</evidence>
<dbReference type="GO" id="GO:0015628">
    <property type="term" value="P:protein secretion by the type II secretion system"/>
    <property type="evidence" value="ECO:0007669"/>
    <property type="project" value="InterPro"/>
</dbReference>
<evidence type="ECO:0000256" key="8">
    <source>
        <dbReference type="ARBA" id="ARBA00023136"/>
    </source>
</evidence>
<dbReference type="Gene3D" id="3.30.700.10">
    <property type="entry name" value="Glycoprotein, Type 4 Pilin"/>
    <property type="match status" value="1"/>
</dbReference>
<keyword evidence="6 11" id="KW-0812">Transmembrane</keyword>
<evidence type="ECO:0000256" key="10">
    <source>
        <dbReference type="ARBA" id="ARBA00030775"/>
    </source>
</evidence>
<feature type="domain" description="General secretion pathway GspH" evidence="12">
    <location>
        <begin position="52"/>
        <end position="155"/>
    </location>
</feature>
<dbReference type="InterPro" id="IPR022346">
    <property type="entry name" value="T2SS_GspH"/>
</dbReference>
<evidence type="ECO:0000256" key="3">
    <source>
        <dbReference type="ARBA" id="ARBA00022475"/>
    </source>
</evidence>
<organism evidence="13 14">
    <name type="scientific">Acinetobacter kyonggiensis</name>
    <dbReference type="NCBI Taxonomy" id="595670"/>
    <lineage>
        <taxon>Bacteria</taxon>
        <taxon>Pseudomonadati</taxon>
        <taxon>Pseudomonadota</taxon>
        <taxon>Gammaproteobacteria</taxon>
        <taxon>Moraxellales</taxon>
        <taxon>Moraxellaceae</taxon>
        <taxon>Acinetobacter</taxon>
    </lineage>
</organism>
<dbReference type="Pfam" id="PF07963">
    <property type="entry name" value="N_methyl"/>
    <property type="match status" value="1"/>
</dbReference>
<evidence type="ECO:0000256" key="1">
    <source>
        <dbReference type="ARBA" id="ARBA00004377"/>
    </source>
</evidence>
<keyword evidence="3" id="KW-1003">Cell membrane</keyword>
<comment type="subcellular location">
    <subcellularLocation>
        <location evidence="1">Cell inner membrane</location>
        <topology evidence="1">Single-pass membrane protein</topology>
    </subcellularLocation>
</comment>
<accession>A0A1H3J8H4</accession>
<keyword evidence="5" id="KW-0997">Cell inner membrane</keyword>
<feature type="transmembrane region" description="Helical" evidence="11">
    <location>
        <begin position="12"/>
        <end position="33"/>
    </location>
</feature>
<comment type="similarity">
    <text evidence="9">Belongs to the GSP H family.</text>
</comment>
<evidence type="ECO:0000256" key="4">
    <source>
        <dbReference type="ARBA" id="ARBA00022481"/>
    </source>
</evidence>
<dbReference type="GO" id="GO:0005886">
    <property type="term" value="C:plasma membrane"/>
    <property type="evidence" value="ECO:0007669"/>
    <property type="project" value="UniProtKB-SubCell"/>
</dbReference>
<dbReference type="RefSeq" id="WP_092689611.1">
    <property type="nucleotide sequence ID" value="NZ_FNPK01000008.1"/>
</dbReference>
<protein>
    <recommendedName>
        <fullName evidence="2">Type II secretion system protein H</fullName>
    </recommendedName>
    <alternativeName>
        <fullName evidence="10">General secretion pathway protein H</fullName>
    </alternativeName>
</protein>
<dbReference type="EMBL" id="FNPK01000008">
    <property type="protein sequence ID" value="SDY35869.1"/>
    <property type="molecule type" value="Genomic_DNA"/>
</dbReference>